<dbReference type="AlphaFoldDB" id="A0A9N9K101"/>
<feature type="non-terminal residue" evidence="1">
    <location>
        <position position="271"/>
    </location>
</feature>
<reference evidence="1" key="1">
    <citation type="submission" date="2021-06" db="EMBL/GenBank/DDBJ databases">
        <authorList>
            <person name="Kallberg Y."/>
            <person name="Tangrot J."/>
            <person name="Rosling A."/>
        </authorList>
    </citation>
    <scope>NUCLEOTIDE SEQUENCE</scope>
    <source>
        <strain evidence="1">MA453B</strain>
    </source>
</reference>
<dbReference type="OrthoDB" id="2438141at2759"/>
<dbReference type="Proteomes" id="UP000789405">
    <property type="component" value="Unassembled WGS sequence"/>
</dbReference>
<gene>
    <name evidence="1" type="ORF">DERYTH_LOCUS23770</name>
</gene>
<dbReference type="EMBL" id="CAJVPY010037358">
    <property type="protein sequence ID" value="CAG8802846.1"/>
    <property type="molecule type" value="Genomic_DNA"/>
</dbReference>
<organism evidence="1 2">
    <name type="scientific">Dentiscutata erythropus</name>
    <dbReference type="NCBI Taxonomy" id="1348616"/>
    <lineage>
        <taxon>Eukaryota</taxon>
        <taxon>Fungi</taxon>
        <taxon>Fungi incertae sedis</taxon>
        <taxon>Mucoromycota</taxon>
        <taxon>Glomeromycotina</taxon>
        <taxon>Glomeromycetes</taxon>
        <taxon>Diversisporales</taxon>
        <taxon>Gigasporaceae</taxon>
        <taxon>Dentiscutata</taxon>
    </lineage>
</organism>
<proteinExistence type="predicted"/>
<evidence type="ECO:0000313" key="1">
    <source>
        <dbReference type="EMBL" id="CAG8802846.1"/>
    </source>
</evidence>
<name>A0A9N9K101_9GLOM</name>
<accession>A0A9N9K101</accession>
<sequence>MTCSLQRKNKEFSCVQATWDYLEQNKWRFQKHISINDNSLHAKFMYILIEILHFCRFYKLKDLVKKYEKISKEIDDSQEKDQFVIDLSLKYSQYQFKPHLYADYPRLLIKIAELEFYYKVIGDQAKKRKVSVPIRNKQTKNQARLQLPRWINREFKSIMKEEYNLEAIERKINLHDPTLYQVFLEEIACILVQCEKYKMKKSNCVYVKYQKMRDDIFKAEDKNQLVKNLATSRHFHKFDPYLFHHKPKLISPIFRLETLFKELLRQNSIER</sequence>
<keyword evidence="2" id="KW-1185">Reference proteome</keyword>
<comment type="caution">
    <text evidence="1">The sequence shown here is derived from an EMBL/GenBank/DDBJ whole genome shotgun (WGS) entry which is preliminary data.</text>
</comment>
<protein>
    <submittedName>
        <fullName evidence="1">24729_t:CDS:1</fullName>
    </submittedName>
</protein>
<evidence type="ECO:0000313" key="2">
    <source>
        <dbReference type="Proteomes" id="UP000789405"/>
    </source>
</evidence>